<accession>A0ABP8WTN2</accession>
<evidence type="ECO:0000313" key="5">
    <source>
        <dbReference type="Proteomes" id="UP001500325"/>
    </source>
</evidence>
<dbReference type="Gene3D" id="3.30.565.10">
    <property type="entry name" value="Histidine kinase-like ATPase, C-terminal domain"/>
    <property type="match status" value="1"/>
</dbReference>
<dbReference type="SUPFAM" id="SSF55874">
    <property type="entry name" value="ATPase domain of HSP90 chaperone/DNA topoisomerase II/histidine kinase"/>
    <property type="match status" value="1"/>
</dbReference>
<keyword evidence="1" id="KW-0418">Kinase</keyword>
<dbReference type="Pfam" id="PF13581">
    <property type="entry name" value="HATPase_c_2"/>
    <property type="match status" value="1"/>
</dbReference>
<evidence type="ECO:0000259" key="3">
    <source>
        <dbReference type="Pfam" id="PF13581"/>
    </source>
</evidence>
<feature type="region of interest" description="Disordered" evidence="2">
    <location>
        <begin position="1"/>
        <end position="43"/>
    </location>
</feature>
<evidence type="ECO:0000256" key="2">
    <source>
        <dbReference type="SAM" id="MobiDB-lite"/>
    </source>
</evidence>
<feature type="domain" description="Histidine kinase/HSP90-like ATPase" evidence="3">
    <location>
        <begin position="56"/>
        <end position="183"/>
    </location>
</feature>
<dbReference type="InterPro" id="IPR050267">
    <property type="entry name" value="Anti-sigma-factor_SerPK"/>
</dbReference>
<keyword evidence="5" id="KW-1185">Reference proteome</keyword>
<dbReference type="CDD" id="cd16936">
    <property type="entry name" value="HATPase_RsbW-like"/>
    <property type="match status" value="1"/>
</dbReference>
<reference evidence="5" key="1">
    <citation type="journal article" date="2019" name="Int. J. Syst. Evol. Microbiol.">
        <title>The Global Catalogue of Microorganisms (GCM) 10K type strain sequencing project: providing services to taxonomists for standard genome sequencing and annotation.</title>
        <authorList>
            <consortium name="The Broad Institute Genomics Platform"/>
            <consortium name="The Broad Institute Genome Sequencing Center for Infectious Disease"/>
            <person name="Wu L."/>
            <person name="Ma J."/>
        </authorList>
    </citation>
    <scope>NUCLEOTIDE SEQUENCE [LARGE SCALE GENOMIC DNA]</scope>
    <source>
        <strain evidence="5">JCM 18055</strain>
    </source>
</reference>
<name>A0ABP8WTN2_9PSEU</name>
<dbReference type="InterPro" id="IPR003594">
    <property type="entry name" value="HATPase_dom"/>
</dbReference>
<dbReference type="PANTHER" id="PTHR35526:SF3">
    <property type="entry name" value="ANTI-SIGMA-F FACTOR RSBW"/>
    <property type="match status" value="1"/>
</dbReference>
<proteinExistence type="predicted"/>
<protein>
    <recommendedName>
        <fullName evidence="3">Histidine kinase/HSP90-like ATPase domain-containing protein</fullName>
    </recommendedName>
</protein>
<evidence type="ECO:0000313" key="4">
    <source>
        <dbReference type="EMBL" id="GAA4694411.1"/>
    </source>
</evidence>
<gene>
    <name evidence="4" type="ORF">GCM10023215_35020</name>
</gene>
<feature type="compositionally biased region" description="Basic and acidic residues" evidence="2">
    <location>
        <begin position="19"/>
        <end position="28"/>
    </location>
</feature>
<dbReference type="EMBL" id="BAABIC010000011">
    <property type="protein sequence ID" value="GAA4694411.1"/>
    <property type="molecule type" value="Genomic_DNA"/>
</dbReference>
<evidence type="ECO:0000256" key="1">
    <source>
        <dbReference type="ARBA" id="ARBA00022527"/>
    </source>
</evidence>
<keyword evidence="1" id="KW-0723">Serine/threonine-protein kinase</keyword>
<keyword evidence="1" id="KW-0808">Transferase</keyword>
<comment type="caution">
    <text evidence="4">The sequence shown here is derived from an EMBL/GenBank/DDBJ whole genome shotgun (WGS) entry which is preliminary data.</text>
</comment>
<dbReference type="InterPro" id="IPR036890">
    <property type="entry name" value="HATPase_C_sf"/>
</dbReference>
<dbReference type="PANTHER" id="PTHR35526">
    <property type="entry name" value="ANTI-SIGMA-F FACTOR RSBW-RELATED"/>
    <property type="match status" value="1"/>
</dbReference>
<sequence length="191" mass="20756">MARLVLRGRQASHSRVVPAHRDQSEDRAGPPPEAGPARAAPPAVRAEVPRWQLRLPAVLETLGLVRTGLRRWLALLEWPEDAALDILLAVNEAVSNSVEHAFPPAGSPDGTVEVAAEVEDGDRVEGGRRLRVHVRDTGRWLPRPDLEPYVNRRRGLPMMVAVMAEVRIHRGGPEPGDGTVVTLLSPPVPGP</sequence>
<organism evidence="4 5">
    <name type="scientific">Pseudonocardia yuanmonensis</name>
    <dbReference type="NCBI Taxonomy" id="1095914"/>
    <lineage>
        <taxon>Bacteria</taxon>
        <taxon>Bacillati</taxon>
        <taxon>Actinomycetota</taxon>
        <taxon>Actinomycetes</taxon>
        <taxon>Pseudonocardiales</taxon>
        <taxon>Pseudonocardiaceae</taxon>
        <taxon>Pseudonocardia</taxon>
    </lineage>
</organism>
<dbReference type="Proteomes" id="UP001500325">
    <property type="component" value="Unassembled WGS sequence"/>
</dbReference>